<reference evidence="2 3" key="1">
    <citation type="submission" date="2021-12" db="EMBL/GenBank/DDBJ databases">
        <title>High titer production of polyol ester of fatty acids by Rhodotorula paludigena BS15 towards product separation-free biomass refinery.</title>
        <authorList>
            <person name="Mano J."/>
            <person name="Ono H."/>
            <person name="Tanaka T."/>
            <person name="Naito K."/>
            <person name="Sushida H."/>
            <person name="Ike M."/>
            <person name="Tokuyasu K."/>
            <person name="Kitaoka M."/>
        </authorList>
    </citation>
    <scope>NUCLEOTIDE SEQUENCE [LARGE SCALE GENOMIC DNA]</scope>
    <source>
        <strain evidence="2 3">BS15</strain>
    </source>
</reference>
<dbReference type="Proteomes" id="UP001342314">
    <property type="component" value="Unassembled WGS sequence"/>
</dbReference>
<evidence type="ECO:0000313" key="2">
    <source>
        <dbReference type="EMBL" id="GJN89467.1"/>
    </source>
</evidence>
<evidence type="ECO:0000256" key="1">
    <source>
        <dbReference type="SAM" id="MobiDB-lite"/>
    </source>
</evidence>
<accession>A0AAV5GKA2</accession>
<evidence type="ECO:0008006" key="4">
    <source>
        <dbReference type="Google" id="ProtNLM"/>
    </source>
</evidence>
<name>A0AAV5GKA2_9BASI</name>
<dbReference type="AlphaFoldDB" id="A0AAV5GKA2"/>
<feature type="region of interest" description="Disordered" evidence="1">
    <location>
        <begin position="148"/>
        <end position="171"/>
    </location>
</feature>
<dbReference type="EMBL" id="BQKY01000005">
    <property type="protein sequence ID" value="GJN89467.1"/>
    <property type="molecule type" value="Genomic_DNA"/>
</dbReference>
<evidence type="ECO:0000313" key="3">
    <source>
        <dbReference type="Proteomes" id="UP001342314"/>
    </source>
</evidence>
<sequence length="171" mass="19258">MPSFAIAPYLAPYAPTLRPLAYYLTWAAYYCSYAFSPGLVTLLQLVALVLTHGLPPLERWTERARARMRDSEWAEERWAWPGGRPPTEYPPWLVAALRACDVRWVFADAWKWVVEKLRALSASMGWKTTAGATAVTARPVSNPFSAAHSAVEVEDDDERGSVWSGKEWKKA</sequence>
<comment type="caution">
    <text evidence="2">The sequence shown here is derived from an EMBL/GenBank/DDBJ whole genome shotgun (WGS) entry which is preliminary data.</text>
</comment>
<protein>
    <recommendedName>
        <fullName evidence="4">Peroxin domain-containing protein</fullName>
    </recommendedName>
</protein>
<keyword evidence="3" id="KW-1185">Reference proteome</keyword>
<proteinExistence type="predicted"/>
<gene>
    <name evidence="2" type="ORF">Rhopal_002453-T1</name>
</gene>
<organism evidence="2 3">
    <name type="scientific">Rhodotorula paludigena</name>
    <dbReference type="NCBI Taxonomy" id="86838"/>
    <lineage>
        <taxon>Eukaryota</taxon>
        <taxon>Fungi</taxon>
        <taxon>Dikarya</taxon>
        <taxon>Basidiomycota</taxon>
        <taxon>Pucciniomycotina</taxon>
        <taxon>Microbotryomycetes</taxon>
        <taxon>Sporidiobolales</taxon>
        <taxon>Sporidiobolaceae</taxon>
        <taxon>Rhodotorula</taxon>
    </lineage>
</organism>